<reference evidence="2" key="1">
    <citation type="journal article" date="2019" name="Int. J. Syst. Evol. Microbiol.">
        <title>The Global Catalogue of Microorganisms (GCM) 10K type strain sequencing project: providing services to taxonomists for standard genome sequencing and annotation.</title>
        <authorList>
            <consortium name="The Broad Institute Genomics Platform"/>
            <consortium name="The Broad Institute Genome Sequencing Center for Infectious Disease"/>
            <person name="Wu L."/>
            <person name="Ma J."/>
        </authorList>
    </citation>
    <scope>NUCLEOTIDE SEQUENCE [LARGE SCALE GENOMIC DNA]</scope>
    <source>
        <strain evidence="2">CCUG 57942</strain>
    </source>
</reference>
<evidence type="ECO:0000313" key="1">
    <source>
        <dbReference type="EMBL" id="MFD2158137.1"/>
    </source>
</evidence>
<dbReference type="EMBL" id="JBHUJB010000021">
    <property type="protein sequence ID" value="MFD2158137.1"/>
    <property type="molecule type" value="Genomic_DNA"/>
</dbReference>
<organism evidence="1 2">
    <name type="scientific">Rubritalea tangerina</name>
    <dbReference type="NCBI Taxonomy" id="430798"/>
    <lineage>
        <taxon>Bacteria</taxon>
        <taxon>Pseudomonadati</taxon>
        <taxon>Verrucomicrobiota</taxon>
        <taxon>Verrucomicrobiia</taxon>
        <taxon>Verrucomicrobiales</taxon>
        <taxon>Rubritaleaceae</taxon>
        <taxon>Rubritalea</taxon>
    </lineage>
</organism>
<name>A0ABW4Z939_9BACT</name>
<dbReference type="Proteomes" id="UP001597389">
    <property type="component" value="Unassembled WGS sequence"/>
</dbReference>
<sequence>MSVMRLGAMECRIQLSSPQRFTDGVVYIGTAQQKQKVPIQRSGLGGEVHYEGESSFLVFESEDAREPIAEVSLPEGGKHFMVALVPLPAEMMVSVVRDLEKDDLQGGERMVVNRLPNKIQVELSPVLPMERGAEDNFLAECESVGVLKVPTFERKLVHFAAMPVVVEQELDGEWKMVTQGRWFHMPQKKAYVILTPREKGRVNLYTVTLN</sequence>
<comment type="caution">
    <text evidence="1">The sequence shown here is derived from an EMBL/GenBank/DDBJ whole genome shotgun (WGS) entry which is preliminary data.</text>
</comment>
<protein>
    <submittedName>
        <fullName evidence="1">Uncharacterized protein</fullName>
    </submittedName>
</protein>
<gene>
    <name evidence="1" type="ORF">ACFSW8_04425</name>
</gene>
<accession>A0ABW4Z939</accession>
<dbReference type="RefSeq" id="WP_377177558.1">
    <property type="nucleotide sequence ID" value="NZ_JBHUJB010000021.1"/>
</dbReference>
<proteinExistence type="predicted"/>
<keyword evidence="2" id="KW-1185">Reference proteome</keyword>
<evidence type="ECO:0000313" key="2">
    <source>
        <dbReference type="Proteomes" id="UP001597389"/>
    </source>
</evidence>